<keyword evidence="13" id="KW-0406">Ion transport</keyword>
<keyword evidence="9" id="KW-0460">Magnesium</keyword>
<sequence length="549" mass="61844">MADSNTTTLAMVGNCDPSKKQWWIFLVSSLLTLVGGVLLVLCGQLIIAIHKKVTCRTKVVHVGENHITEETKDNETVKFAEKQSDSGEQKDDNIGWVTAAKDGAGELISGQTTSGRILVVFVFFLSVASLIVFFIDADSCDNLAMLGNCTKVEECVEWETATTSQVDLALNICFMIYFFIRFIAAQDKILFLFEVYSMVDYFTVTPSFVSIYLDRKWLGLRFIRALRLLNLPDILQYLNVLKTNSHIKIARLLSRVLAFWLTSAGLVHLCENTGDPWLHIPNIQPLTFWECGYFVLVTSTTVGYGDIYCKTTLGRLFMVFIIMFGLGMFASAIPEIYELVQSGGKYSGSYKCEKGKRHIVVCGHITYDSVSSFLADFLHKDREDVDVEIVFIDKRMPHFDLEGLFKRHFTQVEFFLGSVMDAKDLERVMLAKADACLILANKYCDDPDAEDAANVMRAVSIKNTCANIKIIIQLMQYHNKAYLLNVPCWDWKNGDDAVCLAELKLGFIAQSCVAPGFSTLLANLFTMRSYKVVLKSFLDRQAAWVNNAW</sequence>
<dbReference type="Gene3D" id="3.40.50.720">
    <property type="entry name" value="NAD(P)-binding Rossmann-like Domain"/>
    <property type="match status" value="1"/>
</dbReference>
<keyword evidence="8" id="KW-0106">Calcium</keyword>
<evidence type="ECO:0000256" key="12">
    <source>
        <dbReference type="ARBA" id="ARBA00022989"/>
    </source>
</evidence>
<dbReference type="PRINTS" id="PR00169">
    <property type="entry name" value="KCHANNEL"/>
</dbReference>
<dbReference type="Pfam" id="PF00520">
    <property type="entry name" value="Ion_trans"/>
    <property type="match status" value="1"/>
</dbReference>
<name>A0A7J7JT34_BUGNE</name>
<evidence type="ECO:0000256" key="3">
    <source>
        <dbReference type="ARBA" id="ARBA00022475"/>
    </source>
</evidence>
<dbReference type="GO" id="GO:0045211">
    <property type="term" value="C:postsynaptic membrane"/>
    <property type="evidence" value="ECO:0007669"/>
    <property type="project" value="TreeGrafter"/>
</dbReference>
<reference evidence="19" key="1">
    <citation type="submission" date="2020-06" db="EMBL/GenBank/DDBJ databases">
        <title>Draft genome of Bugula neritina, a colonial animal packing powerful symbionts and potential medicines.</title>
        <authorList>
            <person name="Rayko M."/>
        </authorList>
    </citation>
    <scope>NUCLEOTIDE SEQUENCE [LARGE SCALE GENOMIC DNA]</scope>
    <source>
        <strain evidence="19">Kwan_BN1</strain>
    </source>
</reference>
<keyword evidence="7" id="KW-0631">Potassium channel</keyword>
<dbReference type="GO" id="GO:0034702">
    <property type="term" value="C:monoatomic ion channel complex"/>
    <property type="evidence" value="ECO:0007669"/>
    <property type="project" value="UniProtKB-KW"/>
</dbReference>
<dbReference type="Pfam" id="PF22614">
    <property type="entry name" value="Slo-like_RCK"/>
    <property type="match status" value="1"/>
</dbReference>
<keyword evidence="2" id="KW-0813">Transport</keyword>
<dbReference type="FunFam" id="3.40.50.720:FF:000005">
    <property type="entry name" value="calcium-activated potassium channel subunit alpha-1 isoform X6"/>
    <property type="match status" value="1"/>
</dbReference>
<feature type="domain" description="RCK N-terminal" evidence="18">
    <location>
        <begin position="356"/>
        <end position="499"/>
    </location>
</feature>
<keyword evidence="5 17" id="KW-0812">Transmembrane</keyword>
<dbReference type="OrthoDB" id="10035564at2759"/>
<proteinExistence type="predicted"/>
<dbReference type="InterPro" id="IPR047871">
    <property type="entry name" value="K_chnl_Slo-like"/>
</dbReference>
<evidence type="ECO:0000256" key="2">
    <source>
        <dbReference type="ARBA" id="ARBA00022448"/>
    </source>
</evidence>
<evidence type="ECO:0000259" key="18">
    <source>
        <dbReference type="PROSITE" id="PS51201"/>
    </source>
</evidence>
<keyword evidence="10" id="KW-0851">Voltage-gated channel</keyword>
<evidence type="ECO:0000256" key="8">
    <source>
        <dbReference type="ARBA" id="ARBA00022837"/>
    </source>
</evidence>
<evidence type="ECO:0000256" key="13">
    <source>
        <dbReference type="ARBA" id="ARBA00023065"/>
    </source>
</evidence>
<organism evidence="19 20">
    <name type="scientific">Bugula neritina</name>
    <name type="common">Brown bryozoan</name>
    <name type="synonym">Sertularia neritina</name>
    <dbReference type="NCBI Taxonomy" id="10212"/>
    <lineage>
        <taxon>Eukaryota</taxon>
        <taxon>Metazoa</taxon>
        <taxon>Spiralia</taxon>
        <taxon>Lophotrochozoa</taxon>
        <taxon>Bryozoa</taxon>
        <taxon>Gymnolaemata</taxon>
        <taxon>Cheilostomatida</taxon>
        <taxon>Flustrina</taxon>
        <taxon>Buguloidea</taxon>
        <taxon>Bugulidae</taxon>
        <taxon>Bugula</taxon>
    </lineage>
</organism>
<keyword evidence="4" id="KW-0633">Potassium transport</keyword>
<dbReference type="GO" id="GO:0060072">
    <property type="term" value="F:large conductance calcium-activated potassium channel activity"/>
    <property type="evidence" value="ECO:0007669"/>
    <property type="project" value="TreeGrafter"/>
</dbReference>
<evidence type="ECO:0000256" key="5">
    <source>
        <dbReference type="ARBA" id="ARBA00022692"/>
    </source>
</evidence>
<keyword evidence="11" id="KW-0630">Potassium</keyword>
<evidence type="ECO:0000256" key="1">
    <source>
        <dbReference type="ARBA" id="ARBA00004651"/>
    </source>
</evidence>
<keyword evidence="3" id="KW-1003">Cell membrane</keyword>
<dbReference type="EMBL" id="VXIV02001810">
    <property type="protein sequence ID" value="KAF6029532.1"/>
    <property type="molecule type" value="Genomic_DNA"/>
</dbReference>
<evidence type="ECO:0000256" key="16">
    <source>
        <dbReference type="ARBA" id="ARBA00029579"/>
    </source>
</evidence>
<feature type="transmembrane region" description="Helical" evidence="17">
    <location>
        <begin position="286"/>
        <end position="304"/>
    </location>
</feature>
<dbReference type="Proteomes" id="UP000593567">
    <property type="component" value="Unassembled WGS sequence"/>
</dbReference>
<dbReference type="Gene3D" id="1.10.287.70">
    <property type="match status" value="1"/>
</dbReference>
<accession>A0A7J7JT34</accession>
<dbReference type="SUPFAM" id="SSF51735">
    <property type="entry name" value="NAD(P)-binding Rossmann-fold domains"/>
    <property type="match status" value="1"/>
</dbReference>
<evidence type="ECO:0000313" key="19">
    <source>
        <dbReference type="EMBL" id="KAF6029532.1"/>
    </source>
</evidence>
<evidence type="ECO:0000256" key="14">
    <source>
        <dbReference type="ARBA" id="ARBA00023136"/>
    </source>
</evidence>
<keyword evidence="14 17" id="KW-0472">Membrane</keyword>
<evidence type="ECO:0000256" key="4">
    <source>
        <dbReference type="ARBA" id="ARBA00022538"/>
    </source>
</evidence>
<evidence type="ECO:0000256" key="11">
    <source>
        <dbReference type="ARBA" id="ARBA00022958"/>
    </source>
</evidence>
<keyword evidence="15" id="KW-0407">Ion channel</keyword>
<feature type="transmembrane region" description="Helical" evidence="17">
    <location>
        <begin position="191"/>
        <end position="213"/>
    </location>
</feature>
<dbReference type="Pfam" id="PF03493">
    <property type="entry name" value="BK_channel_a"/>
    <property type="match status" value="1"/>
</dbReference>
<protein>
    <recommendedName>
        <fullName evidence="16">BK channel</fullName>
    </recommendedName>
</protein>
<keyword evidence="20" id="KW-1185">Reference proteome</keyword>
<feature type="transmembrane region" description="Helical" evidence="17">
    <location>
        <begin position="316"/>
        <end position="337"/>
    </location>
</feature>
<feature type="transmembrane region" description="Helical" evidence="17">
    <location>
        <begin position="168"/>
        <end position="184"/>
    </location>
</feature>
<dbReference type="PROSITE" id="PS51201">
    <property type="entry name" value="RCK_N"/>
    <property type="match status" value="1"/>
</dbReference>
<feature type="transmembrane region" description="Helical" evidence="17">
    <location>
        <begin position="117"/>
        <end position="135"/>
    </location>
</feature>
<evidence type="ECO:0000256" key="17">
    <source>
        <dbReference type="SAM" id="Phobius"/>
    </source>
</evidence>
<evidence type="ECO:0000256" key="6">
    <source>
        <dbReference type="ARBA" id="ARBA00022723"/>
    </source>
</evidence>
<comment type="subcellular location">
    <subcellularLocation>
        <location evidence="1">Cell membrane</location>
        <topology evidence="1">Multi-pass membrane protein</topology>
    </subcellularLocation>
</comment>
<dbReference type="AlphaFoldDB" id="A0A7J7JT34"/>
<dbReference type="InterPro" id="IPR005821">
    <property type="entry name" value="Ion_trans_dom"/>
</dbReference>
<dbReference type="GO" id="GO:0046872">
    <property type="term" value="F:metal ion binding"/>
    <property type="evidence" value="ECO:0007669"/>
    <property type="project" value="UniProtKB-KW"/>
</dbReference>
<feature type="transmembrane region" description="Helical" evidence="17">
    <location>
        <begin position="22"/>
        <end position="49"/>
    </location>
</feature>
<dbReference type="InterPro" id="IPR036291">
    <property type="entry name" value="NAD(P)-bd_dom_sf"/>
</dbReference>
<dbReference type="PRINTS" id="PR01449">
    <property type="entry name" value="BKCHANNELA"/>
</dbReference>
<dbReference type="FunFam" id="1.10.287.70:FF:000015">
    <property type="entry name" value="Calcium-activated potassium channel subunit alpha-1 isoform X7"/>
    <property type="match status" value="1"/>
</dbReference>
<dbReference type="InterPro" id="IPR003929">
    <property type="entry name" value="K_chnl_BK_asu"/>
</dbReference>
<evidence type="ECO:0000313" key="20">
    <source>
        <dbReference type="Proteomes" id="UP000593567"/>
    </source>
</evidence>
<dbReference type="PANTHER" id="PTHR10027">
    <property type="entry name" value="CALCIUM-ACTIVATED POTASSIUM CHANNEL ALPHA CHAIN"/>
    <property type="match status" value="1"/>
</dbReference>
<dbReference type="SUPFAM" id="SSF81324">
    <property type="entry name" value="Voltage-gated potassium channels"/>
    <property type="match status" value="1"/>
</dbReference>
<keyword evidence="6" id="KW-0479">Metal-binding</keyword>
<evidence type="ECO:0000256" key="7">
    <source>
        <dbReference type="ARBA" id="ARBA00022826"/>
    </source>
</evidence>
<evidence type="ECO:0000256" key="10">
    <source>
        <dbReference type="ARBA" id="ARBA00022882"/>
    </source>
</evidence>
<evidence type="ECO:0000256" key="15">
    <source>
        <dbReference type="ARBA" id="ARBA00023303"/>
    </source>
</evidence>
<comment type="caution">
    <text evidence="19">The sequence shown here is derived from an EMBL/GenBank/DDBJ whole genome shotgun (WGS) entry which is preliminary data.</text>
</comment>
<keyword evidence="12 17" id="KW-1133">Transmembrane helix</keyword>
<gene>
    <name evidence="19" type="ORF">EB796_012158</name>
</gene>
<dbReference type="InterPro" id="IPR003148">
    <property type="entry name" value="RCK_N"/>
</dbReference>
<dbReference type="PANTHER" id="PTHR10027:SF33">
    <property type="entry name" value="CALCIUM-ACTIVATED POTASSIUM CHANNEL SUBUNIT ALPHA-1-RELATED"/>
    <property type="match status" value="1"/>
</dbReference>
<evidence type="ECO:0000256" key="9">
    <source>
        <dbReference type="ARBA" id="ARBA00022842"/>
    </source>
</evidence>